<dbReference type="EMBL" id="ABEU02000008">
    <property type="protein sequence ID" value="PNR49969.1"/>
    <property type="molecule type" value="Genomic_DNA"/>
</dbReference>
<evidence type="ECO:0000313" key="2">
    <source>
        <dbReference type="EnsemblPlants" id="PAC:32966251.CDS.1"/>
    </source>
</evidence>
<gene>
    <name evidence="1" type="ORF">PHYPA_011866</name>
</gene>
<reference evidence="1 3" key="1">
    <citation type="journal article" date="2008" name="Science">
        <title>The Physcomitrella genome reveals evolutionary insights into the conquest of land by plants.</title>
        <authorList>
            <person name="Rensing S."/>
            <person name="Lang D."/>
            <person name="Zimmer A."/>
            <person name="Terry A."/>
            <person name="Salamov A."/>
            <person name="Shapiro H."/>
            <person name="Nishiyama T."/>
            <person name="Perroud P.-F."/>
            <person name="Lindquist E."/>
            <person name="Kamisugi Y."/>
            <person name="Tanahashi T."/>
            <person name="Sakakibara K."/>
            <person name="Fujita T."/>
            <person name="Oishi K."/>
            <person name="Shin-I T."/>
            <person name="Kuroki Y."/>
            <person name="Toyoda A."/>
            <person name="Suzuki Y."/>
            <person name="Hashimoto A."/>
            <person name="Yamaguchi K."/>
            <person name="Sugano A."/>
            <person name="Kohara Y."/>
            <person name="Fujiyama A."/>
            <person name="Anterola A."/>
            <person name="Aoki S."/>
            <person name="Ashton N."/>
            <person name="Barbazuk W.B."/>
            <person name="Barker E."/>
            <person name="Bennetzen J."/>
            <person name="Bezanilla M."/>
            <person name="Blankenship R."/>
            <person name="Cho S.H."/>
            <person name="Dutcher S."/>
            <person name="Estelle M."/>
            <person name="Fawcett J.A."/>
            <person name="Gundlach H."/>
            <person name="Hanada K."/>
            <person name="Heyl A."/>
            <person name="Hicks K.A."/>
            <person name="Hugh J."/>
            <person name="Lohr M."/>
            <person name="Mayer K."/>
            <person name="Melkozernov A."/>
            <person name="Murata T."/>
            <person name="Nelson D."/>
            <person name="Pils B."/>
            <person name="Prigge M."/>
            <person name="Reiss B."/>
            <person name="Renner T."/>
            <person name="Rombauts S."/>
            <person name="Rushton P."/>
            <person name="Sanderfoot A."/>
            <person name="Schween G."/>
            <person name="Shiu S.-H."/>
            <person name="Stueber K."/>
            <person name="Theodoulou F.L."/>
            <person name="Tu H."/>
            <person name="Van de Peer Y."/>
            <person name="Verrier P.J."/>
            <person name="Waters E."/>
            <person name="Wood A."/>
            <person name="Yang L."/>
            <person name="Cove D."/>
            <person name="Cuming A."/>
            <person name="Hasebe M."/>
            <person name="Lucas S."/>
            <person name="Mishler D.B."/>
            <person name="Reski R."/>
            <person name="Grigoriev I."/>
            <person name="Quatrano R.S."/>
            <person name="Boore J.L."/>
        </authorList>
    </citation>
    <scope>NUCLEOTIDE SEQUENCE [LARGE SCALE GENOMIC DNA]</scope>
    <source>
        <strain evidence="2 3">cv. Gransden 2004</strain>
    </source>
</reference>
<evidence type="ECO:0000313" key="1">
    <source>
        <dbReference type="EMBL" id="PNR49969.1"/>
    </source>
</evidence>
<sequence length="72" mass="8296">MEEVHGVRFLEAGNCVVLLRCVAPQSRVVFRVIPAYEERKNVSLSLHFWCHELLLFCDSVAISCVLELQTYK</sequence>
<dbReference type="EnsemblPlants" id="Pp3c8_20730V3.1">
    <property type="protein sequence ID" value="PAC:32966251.CDS.1"/>
    <property type="gene ID" value="Pp3c8_20730"/>
</dbReference>
<organism evidence="1">
    <name type="scientific">Physcomitrium patens</name>
    <name type="common">Spreading-leaved earth moss</name>
    <name type="synonym">Physcomitrella patens</name>
    <dbReference type="NCBI Taxonomy" id="3218"/>
    <lineage>
        <taxon>Eukaryota</taxon>
        <taxon>Viridiplantae</taxon>
        <taxon>Streptophyta</taxon>
        <taxon>Embryophyta</taxon>
        <taxon>Bryophyta</taxon>
        <taxon>Bryophytina</taxon>
        <taxon>Bryopsida</taxon>
        <taxon>Funariidae</taxon>
        <taxon>Funariales</taxon>
        <taxon>Funariaceae</taxon>
        <taxon>Physcomitrium</taxon>
    </lineage>
</organism>
<dbReference type="AlphaFoldDB" id="A0A2K1K873"/>
<dbReference type="Proteomes" id="UP000006727">
    <property type="component" value="Chromosome 8"/>
</dbReference>
<reference evidence="1 3" key="2">
    <citation type="journal article" date="2018" name="Plant J.">
        <title>The Physcomitrella patens chromosome-scale assembly reveals moss genome structure and evolution.</title>
        <authorList>
            <person name="Lang D."/>
            <person name="Ullrich K.K."/>
            <person name="Murat F."/>
            <person name="Fuchs J."/>
            <person name="Jenkins J."/>
            <person name="Haas F.B."/>
            <person name="Piednoel M."/>
            <person name="Gundlach H."/>
            <person name="Van Bel M."/>
            <person name="Meyberg R."/>
            <person name="Vives C."/>
            <person name="Morata J."/>
            <person name="Symeonidi A."/>
            <person name="Hiss M."/>
            <person name="Muchero W."/>
            <person name="Kamisugi Y."/>
            <person name="Saleh O."/>
            <person name="Blanc G."/>
            <person name="Decker E.L."/>
            <person name="van Gessel N."/>
            <person name="Grimwood J."/>
            <person name="Hayes R.D."/>
            <person name="Graham S.W."/>
            <person name="Gunter L.E."/>
            <person name="McDaniel S.F."/>
            <person name="Hoernstein S.N.W."/>
            <person name="Larsson A."/>
            <person name="Li F.W."/>
            <person name="Perroud P.F."/>
            <person name="Phillips J."/>
            <person name="Ranjan P."/>
            <person name="Rokshar D.S."/>
            <person name="Rothfels C.J."/>
            <person name="Schneider L."/>
            <person name="Shu S."/>
            <person name="Stevenson D.W."/>
            <person name="Thummler F."/>
            <person name="Tillich M."/>
            <person name="Villarreal Aguilar J.C."/>
            <person name="Widiez T."/>
            <person name="Wong G.K."/>
            <person name="Wymore A."/>
            <person name="Zhang Y."/>
            <person name="Zimmer A.D."/>
            <person name="Quatrano R.S."/>
            <person name="Mayer K.F.X."/>
            <person name="Goodstein D."/>
            <person name="Casacuberta J.M."/>
            <person name="Vandepoele K."/>
            <person name="Reski R."/>
            <person name="Cuming A.C."/>
            <person name="Tuskan G.A."/>
            <person name="Maumus F."/>
            <person name="Salse J."/>
            <person name="Schmutz J."/>
            <person name="Rensing S.A."/>
        </authorList>
    </citation>
    <scope>NUCLEOTIDE SEQUENCE [LARGE SCALE GENOMIC DNA]</scope>
    <source>
        <strain evidence="2 3">cv. Gransden 2004</strain>
    </source>
</reference>
<evidence type="ECO:0000313" key="3">
    <source>
        <dbReference type="Proteomes" id="UP000006727"/>
    </source>
</evidence>
<reference evidence="2" key="3">
    <citation type="submission" date="2020-12" db="UniProtKB">
        <authorList>
            <consortium name="EnsemblPlants"/>
        </authorList>
    </citation>
    <scope>IDENTIFICATION</scope>
</reference>
<keyword evidence="3" id="KW-1185">Reference proteome</keyword>
<dbReference type="Gramene" id="Pp3c8_20730V3.1">
    <property type="protein sequence ID" value="PAC:32966251.CDS.1"/>
    <property type="gene ID" value="Pp3c8_20730"/>
</dbReference>
<dbReference type="InParanoid" id="A0A2K1K873"/>
<protein>
    <submittedName>
        <fullName evidence="1 2">Uncharacterized protein</fullName>
    </submittedName>
</protein>
<name>A0A2K1K873_PHYPA</name>
<proteinExistence type="predicted"/>
<accession>A0A2K1K873</accession>